<name>A0AAV7QKW1_PLEWA</name>
<organism evidence="2 3">
    <name type="scientific">Pleurodeles waltl</name>
    <name type="common">Iberian ribbed newt</name>
    <dbReference type="NCBI Taxonomy" id="8319"/>
    <lineage>
        <taxon>Eukaryota</taxon>
        <taxon>Metazoa</taxon>
        <taxon>Chordata</taxon>
        <taxon>Craniata</taxon>
        <taxon>Vertebrata</taxon>
        <taxon>Euteleostomi</taxon>
        <taxon>Amphibia</taxon>
        <taxon>Batrachia</taxon>
        <taxon>Caudata</taxon>
        <taxon>Salamandroidea</taxon>
        <taxon>Salamandridae</taxon>
        <taxon>Pleurodelinae</taxon>
        <taxon>Pleurodeles</taxon>
    </lineage>
</organism>
<evidence type="ECO:0000256" key="1">
    <source>
        <dbReference type="SAM" id="MobiDB-lite"/>
    </source>
</evidence>
<evidence type="ECO:0000313" key="3">
    <source>
        <dbReference type="Proteomes" id="UP001066276"/>
    </source>
</evidence>
<protein>
    <submittedName>
        <fullName evidence="2">Uncharacterized protein</fullName>
    </submittedName>
</protein>
<reference evidence="2" key="1">
    <citation type="journal article" date="2022" name="bioRxiv">
        <title>Sequencing and chromosome-scale assembly of the giantPleurodeles waltlgenome.</title>
        <authorList>
            <person name="Brown T."/>
            <person name="Elewa A."/>
            <person name="Iarovenko S."/>
            <person name="Subramanian E."/>
            <person name="Araus A.J."/>
            <person name="Petzold A."/>
            <person name="Susuki M."/>
            <person name="Suzuki K.-i.T."/>
            <person name="Hayashi T."/>
            <person name="Toyoda A."/>
            <person name="Oliveira C."/>
            <person name="Osipova E."/>
            <person name="Leigh N.D."/>
            <person name="Simon A."/>
            <person name="Yun M.H."/>
        </authorList>
    </citation>
    <scope>NUCLEOTIDE SEQUENCE</scope>
    <source>
        <strain evidence="2">20211129_DDA</strain>
        <tissue evidence="2">Liver</tissue>
    </source>
</reference>
<gene>
    <name evidence="2" type="ORF">NDU88_007136</name>
</gene>
<sequence length="187" mass="22058">MKLPPIQMHNYNSRPYTFVVGDDRYLQDPDGGHVEYHHFYGMNPSFPFAQYWHFPPPNPLPVYNPYVNYNNPTYAGLQKLHPDAWPEGFTLKGELHWGKLERIFGQRREIPNFVKEDLRRVYGTYPKTHVMITYQNGEFLVKGDPMVGEQEYTVEKKVIRKVPTPSDTDADSVREVRDKKKKKKSKR</sequence>
<proteinExistence type="predicted"/>
<accession>A0AAV7QKW1</accession>
<comment type="caution">
    <text evidence="2">The sequence shown here is derived from an EMBL/GenBank/DDBJ whole genome shotgun (WGS) entry which is preliminary data.</text>
</comment>
<feature type="region of interest" description="Disordered" evidence="1">
    <location>
        <begin position="163"/>
        <end position="187"/>
    </location>
</feature>
<keyword evidence="3" id="KW-1185">Reference proteome</keyword>
<dbReference type="EMBL" id="JANPWB010000010">
    <property type="protein sequence ID" value="KAJ1140798.1"/>
    <property type="molecule type" value="Genomic_DNA"/>
</dbReference>
<dbReference type="Proteomes" id="UP001066276">
    <property type="component" value="Chromosome 6"/>
</dbReference>
<evidence type="ECO:0000313" key="2">
    <source>
        <dbReference type="EMBL" id="KAJ1140798.1"/>
    </source>
</evidence>
<dbReference type="AlphaFoldDB" id="A0AAV7QKW1"/>